<sequence length="55" mass="6201">MHPAVADQIDAFKGIPFLLQGSVDQVAEQILYWHEERGMSYFVLGNDADATAMFR</sequence>
<name>G2PF42_STRV4</name>
<dbReference type="EMBL" id="CP002994">
    <property type="protein sequence ID" value="AEM84048.1"/>
    <property type="molecule type" value="Genomic_DNA"/>
</dbReference>
<dbReference type="Proteomes" id="UP000008703">
    <property type="component" value="Chromosome"/>
</dbReference>
<protein>
    <submittedName>
        <fullName evidence="1">Uncharacterized protein</fullName>
    </submittedName>
</protein>
<dbReference type="InterPro" id="IPR036661">
    <property type="entry name" value="Luciferase-like_sf"/>
</dbReference>
<dbReference type="SUPFAM" id="SSF51679">
    <property type="entry name" value="Bacterial luciferase-like"/>
    <property type="match status" value="1"/>
</dbReference>
<evidence type="ECO:0000313" key="2">
    <source>
        <dbReference type="Proteomes" id="UP000008703"/>
    </source>
</evidence>
<evidence type="ECO:0000313" key="1">
    <source>
        <dbReference type="EMBL" id="AEM84048.1"/>
    </source>
</evidence>
<dbReference type="KEGG" id="svl:Strvi_4409"/>
<gene>
    <name evidence="1" type="ORF">Strvi_4409</name>
</gene>
<dbReference type="GO" id="GO:0016705">
    <property type="term" value="F:oxidoreductase activity, acting on paired donors, with incorporation or reduction of molecular oxygen"/>
    <property type="evidence" value="ECO:0007669"/>
    <property type="project" value="InterPro"/>
</dbReference>
<proteinExistence type="predicted"/>
<organism evidence="1 2">
    <name type="scientific">Streptomyces violaceusniger (strain Tu 4113)</name>
    <dbReference type="NCBI Taxonomy" id="653045"/>
    <lineage>
        <taxon>Bacteria</taxon>
        <taxon>Bacillati</taxon>
        <taxon>Actinomycetota</taxon>
        <taxon>Actinomycetes</taxon>
        <taxon>Kitasatosporales</taxon>
        <taxon>Streptomycetaceae</taxon>
        <taxon>Streptomyces</taxon>
        <taxon>Streptomyces violaceusniger group</taxon>
    </lineage>
</organism>
<dbReference type="RefSeq" id="WP_014057546.1">
    <property type="nucleotide sequence ID" value="NC_015957.1"/>
</dbReference>
<accession>G2PF42</accession>
<dbReference type="AlphaFoldDB" id="G2PF42"/>
<dbReference type="HOGENOM" id="CLU_3030707_0_0_11"/>
<keyword evidence="2" id="KW-1185">Reference proteome</keyword>
<reference evidence="1" key="1">
    <citation type="submission" date="2011-08" db="EMBL/GenBank/DDBJ databases">
        <title>Complete sequence of chromosome of Streptomyces violaceusniger Tu 4113.</title>
        <authorList>
            <consortium name="US DOE Joint Genome Institute"/>
            <person name="Lucas S."/>
            <person name="Han J."/>
            <person name="Lapidus A."/>
            <person name="Cheng J.-F."/>
            <person name="Goodwin L."/>
            <person name="Pitluck S."/>
            <person name="Peters L."/>
            <person name="Ivanova N."/>
            <person name="Daligault H."/>
            <person name="Detter J.C."/>
            <person name="Han C."/>
            <person name="Tapia R."/>
            <person name="Land M."/>
            <person name="Hauser L."/>
            <person name="Kyrpides N."/>
            <person name="Ivanova N."/>
            <person name="Pagani I."/>
            <person name="Hagen A."/>
            <person name="Katz L."/>
            <person name="Fiedler H.-P."/>
            <person name="Keasling J."/>
            <person name="Fortman J."/>
            <person name="Woyke T."/>
        </authorList>
    </citation>
    <scope>NUCLEOTIDE SEQUENCE [LARGE SCALE GENOMIC DNA]</scope>
    <source>
        <strain evidence="1">Tu 4113</strain>
    </source>
</reference>